<dbReference type="STRING" id="504805.SAMN05421505_12057"/>
<accession>A0A1G8EDX1</accession>
<evidence type="ECO:0000313" key="2">
    <source>
        <dbReference type="Proteomes" id="UP000198923"/>
    </source>
</evidence>
<sequence length="118" mass="13048">MSGHPTQYTLPAAPGLDPGGRHWPGCERMHTACAYQLGLTHGRQLADLDTTDAEPGKPYSRWFADGLRRLDDEQAARQETEDRQLLADACADEADAMQPTVTTTAGGHITHMRWHRNP</sequence>
<protein>
    <submittedName>
        <fullName evidence="1">Uncharacterized protein</fullName>
    </submittedName>
</protein>
<gene>
    <name evidence="1" type="ORF">SAMN05421505_12057</name>
</gene>
<organism evidence="1 2">
    <name type="scientific">Sinosporangium album</name>
    <dbReference type="NCBI Taxonomy" id="504805"/>
    <lineage>
        <taxon>Bacteria</taxon>
        <taxon>Bacillati</taxon>
        <taxon>Actinomycetota</taxon>
        <taxon>Actinomycetes</taxon>
        <taxon>Streptosporangiales</taxon>
        <taxon>Streptosporangiaceae</taxon>
        <taxon>Sinosporangium</taxon>
    </lineage>
</organism>
<evidence type="ECO:0000313" key="1">
    <source>
        <dbReference type="EMBL" id="SDH68087.1"/>
    </source>
</evidence>
<dbReference type="OrthoDB" id="10016485at2"/>
<reference evidence="1 2" key="1">
    <citation type="submission" date="2016-10" db="EMBL/GenBank/DDBJ databases">
        <authorList>
            <person name="de Groot N.N."/>
        </authorList>
    </citation>
    <scope>NUCLEOTIDE SEQUENCE [LARGE SCALE GENOMIC DNA]</scope>
    <source>
        <strain evidence="1 2">CPCC 201354</strain>
    </source>
</reference>
<dbReference type="EMBL" id="FNCN01000020">
    <property type="protein sequence ID" value="SDH68087.1"/>
    <property type="molecule type" value="Genomic_DNA"/>
</dbReference>
<name>A0A1G8EDX1_9ACTN</name>
<dbReference type="Proteomes" id="UP000198923">
    <property type="component" value="Unassembled WGS sequence"/>
</dbReference>
<keyword evidence="2" id="KW-1185">Reference proteome</keyword>
<proteinExistence type="predicted"/>
<dbReference type="RefSeq" id="WP_093172197.1">
    <property type="nucleotide sequence ID" value="NZ_FNCN01000020.1"/>
</dbReference>
<dbReference type="AlphaFoldDB" id="A0A1G8EDX1"/>